<keyword evidence="1" id="KW-0732">Signal</keyword>
<feature type="chain" id="PRO_5017086745" evidence="1">
    <location>
        <begin position="21"/>
        <end position="435"/>
    </location>
</feature>
<evidence type="ECO:0000313" key="3">
    <source>
        <dbReference type="Proteomes" id="UP000256970"/>
    </source>
</evidence>
<reference evidence="2 3" key="1">
    <citation type="submission" date="2016-10" db="EMBL/GenBank/DDBJ databases">
        <authorList>
            <person name="Cai Z."/>
        </authorList>
    </citation>
    <scope>NUCLEOTIDE SEQUENCE [LARGE SCALE GENOMIC DNA]</scope>
</reference>
<dbReference type="EMBL" id="FNXT01000650">
    <property type="protein sequence ID" value="SZX65619.1"/>
    <property type="molecule type" value="Genomic_DNA"/>
</dbReference>
<feature type="signal peptide" evidence="1">
    <location>
        <begin position="1"/>
        <end position="20"/>
    </location>
</feature>
<name>A0A383VLB0_TETOB</name>
<sequence>MLSVGLLALLFNLLVSPAHALDTVYSCHTPGKVGAIGCWHDEAGFVTGLAFEDDYGVKSPAMCKSHGEPDVYIPLRPHESIVEIVACEGLVPDSGYSLIKFLTDGSDDGYECGYGLSDYDAAEAARLGERYKYYGISKHELRLKTHAKVPGNCKSITSGHVPRWFRREQQQQQLRAARWHADSSFHGERYTIDGKTYDKLGNIDPATGRECSDCGPAGYYYTQVYPLAQLEASCSADGTRLQQLESACWNQEYRPAPNLVVLAVTFQFSGDCKGCIGGCPDEQRSDYVRSLAAYVVSEQLLEYRMDAKVKAAVLECKPPLTYVLHNTSLSVAVSASMNQREKEDVQLVLHSWLEGCSSDLCNCLPVGVSCADLSILGIDVKFIETVPRGARLEYPSSEFMEAYDLARTQAVLHQTAEAAHQQANSARTQVMPPAF</sequence>
<proteinExistence type="predicted"/>
<protein>
    <submittedName>
        <fullName evidence="2">Uncharacterized protein</fullName>
    </submittedName>
</protein>
<dbReference type="Proteomes" id="UP000256970">
    <property type="component" value="Unassembled WGS sequence"/>
</dbReference>
<evidence type="ECO:0000313" key="2">
    <source>
        <dbReference type="EMBL" id="SZX65619.1"/>
    </source>
</evidence>
<organism evidence="2 3">
    <name type="scientific">Tetradesmus obliquus</name>
    <name type="common">Green alga</name>
    <name type="synonym">Acutodesmus obliquus</name>
    <dbReference type="NCBI Taxonomy" id="3088"/>
    <lineage>
        <taxon>Eukaryota</taxon>
        <taxon>Viridiplantae</taxon>
        <taxon>Chlorophyta</taxon>
        <taxon>core chlorophytes</taxon>
        <taxon>Chlorophyceae</taxon>
        <taxon>CS clade</taxon>
        <taxon>Sphaeropleales</taxon>
        <taxon>Scenedesmaceae</taxon>
        <taxon>Tetradesmus</taxon>
    </lineage>
</organism>
<accession>A0A383VLB0</accession>
<gene>
    <name evidence="2" type="ORF">BQ4739_LOCUS6096</name>
</gene>
<dbReference type="AlphaFoldDB" id="A0A383VLB0"/>
<evidence type="ECO:0000256" key="1">
    <source>
        <dbReference type="SAM" id="SignalP"/>
    </source>
</evidence>
<keyword evidence="3" id="KW-1185">Reference proteome</keyword>